<evidence type="ECO:0000256" key="1">
    <source>
        <dbReference type="SAM" id="MobiDB-lite"/>
    </source>
</evidence>
<sequence>MRFGFWSSENADHPGAALVGNDSLPALIESPMGCTPPDTFGVQPVAVCWENGCDVGALVAGEVAVVDLLSPRRPITRITTSRMTPSTARPARISHGVFDPGPGGGGPGG</sequence>
<evidence type="ECO:0000313" key="2">
    <source>
        <dbReference type="EMBL" id="CFE36928.1"/>
    </source>
</evidence>
<feature type="compositionally biased region" description="Low complexity" evidence="1">
    <location>
        <begin position="78"/>
        <end position="87"/>
    </location>
</feature>
<gene>
    <name evidence="2" type="ORF">ERS007681_00637</name>
    <name evidence="3" type="ORF">ERS007739_03855</name>
</gene>
<dbReference type="Proteomes" id="UP000048289">
    <property type="component" value="Unassembled WGS sequence"/>
</dbReference>
<organism evidence="2 5">
    <name type="scientific">Mycobacterium tuberculosis</name>
    <dbReference type="NCBI Taxonomy" id="1773"/>
    <lineage>
        <taxon>Bacteria</taxon>
        <taxon>Bacillati</taxon>
        <taxon>Actinomycetota</taxon>
        <taxon>Actinomycetes</taxon>
        <taxon>Mycobacteriales</taxon>
        <taxon>Mycobacteriaceae</taxon>
        <taxon>Mycobacterium</taxon>
        <taxon>Mycobacterium tuberculosis complex</taxon>
    </lineage>
</organism>
<accession>A0A654T5D0</accession>
<dbReference type="Proteomes" id="UP000039021">
    <property type="component" value="Unassembled WGS sequence"/>
</dbReference>
<feature type="region of interest" description="Disordered" evidence="1">
    <location>
        <begin position="78"/>
        <end position="109"/>
    </location>
</feature>
<protein>
    <submittedName>
        <fullName evidence="2">Uncharacterized protein</fullName>
    </submittedName>
</protein>
<dbReference type="AlphaFoldDB" id="A0A654T5D0"/>
<evidence type="ECO:0000313" key="3">
    <source>
        <dbReference type="EMBL" id="COZ52501.1"/>
    </source>
</evidence>
<proteinExistence type="predicted"/>
<evidence type="ECO:0000313" key="5">
    <source>
        <dbReference type="Proteomes" id="UP000048289"/>
    </source>
</evidence>
<reference evidence="3" key="2">
    <citation type="submission" date="2015-03" db="EMBL/GenBank/DDBJ databases">
        <authorList>
            <consortium name="Pathogen Informatics"/>
            <person name="Murphy D."/>
        </authorList>
    </citation>
    <scope>NUCLEOTIDE SEQUENCE</scope>
    <source>
        <strain evidence="3">N09902308</strain>
    </source>
</reference>
<reference evidence="4 5" key="1">
    <citation type="submission" date="2015-03" db="EMBL/GenBank/DDBJ databases">
        <authorList>
            <consortium name="Pathogen Informatics"/>
        </authorList>
    </citation>
    <scope>NUCLEOTIDE SEQUENCE [LARGE SCALE GENOMIC DNA]</scope>
    <source>
        <strain evidence="2 5">G09901357</strain>
        <strain evidence="4">N09902308</strain>
    </source>
</reference>
<name>A0A654T5D0_MYCTX</name>
<evidence type="ECO:0000313" key="4">
    <source>
        <dbReference type="Proteomes" id="UP000039021"/>
    </source>
</evidence>
<dbReference type="EMBL" id="CSBK01002134">
    <property type="protein sequence ID" value="COZ52501.1"/>
    <property type="molecule type" value="Genomic_DNA"/>
</dbReference>
<dbReference type="EMBL" id="CFOE01000047">
    <property type="protein sequence ID" value="CFE36928.1"/>
    <property type="molecule type" value="Genomic_DNA"/>
</dbReference>